<evidence type="ECO:0000256" key="3">
    <source>
        <dbReference type="ARBA" id="ARBA00022741"/>
    </source>
</evidence>
<gene>
    <name evidence="6" type="ORF">IFE08_09585</name>
</gene>
<dbReference type="PROSITE" id="PS00211">
    <property type="entry name" value="ABC_TRANSPORTER_1"/>
    <property type="match status" value="1"/>
</dbReference>
<accession>A0A7S6WMW9</accession>
<keyword evidence="3" id="KW-0547">Nucleotide-binding</keyword>
<dbReference type="GO" id="GO:0005524">
    <property type="term" value="F:ATP binding"/>
    <property type="evidence" value="ECO:0007669"/>
    <property type="project" value="UniProtKB-KW"/>
</dbReference>
<dbReference type="InterPro" id="IPR003593">
    <property type="entry name" value="AAA+_ATPase"/>
</dbReference>
<dbReference type="Pfam" id="PF00005">
    <property type="entry name" value="ABC_tran"/>
    <property type="match status" value="1"/>
</dbReference>
<dbReference type="InterPro" id="IPR017871">
    <property type="entry name" value="ABC_transporter-like_CS"/>
</dbReference>
<keyword evidence="2" id="KW-0813">Transport</keyword>
<proteinExistence type="inferred from homology"/>
<dbReference type="AlphaFoldDB" id="A0A7S6WMW9"/>
<protein>
    <submittedName>
        <fullName evidence="6">ATP-binding cassette domain-containing protein</fullName>
    </submittedName>
</protein>
<evidence type="ECO:0000256" key="2">
    <source>
        <dbReference type="ARBA" id="ARBA00022448"/>
    </source>
</evidence>
<evidence type="ECO:0000256" key="4">
    <source>
        <dbReference type="ARBA" id="ARBA00022840"/>
    </source>
</evidence>
<dbReference type="RefSeq" id="WP_194075697.1">
    <property type="nucleotide sequence ID" value="NZ_CP061839.1"/>
</dbReference>
<evidence type="ECO:0000259" key="5">
    <source>
        <dbReference type="PROSITE" id="PS50893"/>
    </source>
</evidence>
<sequence>MKEENSFKLTLQSEDNKTLAQKSIGEILKEYPFVEDFFNENRLNGLKIYENLEKTFERFLLSVSEEELEENAINRQVLYDSFFEYVIQMKSFLNLESDNTVKSLTVLPGTDKTGKPESFGELVLHTSQIISIVGPTGSGKSRLLADIEWAAQKDTPTNRTVLINGKLPDKSIRFSVNNKLVAQVSQNMNFVMDLSVEEFIALHAESRLIENKKIITENIIEAANNLAGEKFNLSTAITALSGGQSRALMIADTAILSSSPIVLIDEIENAGIDRKKALELLVSKEKIVLMATHDPALALYADRRIVIKNGGIAAVIETSLEEKKVLDELEIIDERIQYLRAMLRSGNLLA</sequence>
<dbReference type="PROSITE" id="PS50893">
    <property type="entry name" value="ABC_TRANSPORTER_2"/>
    <property type="match status" value="1"/>
</dbReference>
<dbReference type="InterPro" id="IPR027417">
    <property type="entry name" value="P-loop_NTPase"/>
</dbReference>
<evidence type="ECO:0000256" key="1">
    <source>
        <dbReference type="ARBA" id="ARBA00005417"/>
    </source>
</evidence>
<dbReference type="SUPFAM" id="SSF52540">
    <property type="entry name" value="P-loop containing nucleoside triphosphate hydrolases"/>
    <property type="match status" value="1"/>
</dbReference>
<dbReference type="InterPro" id="IPR003439">
    <property type="entry name" value="ABC_transporter-like_ATP-bd"/>
</dbReference>
<dbReference type="Gene3D" id="3.40.50.300">
    <property type="entry name" value="P-loop containing nucleotide triphosphate hydrolases"/>
    <property type="match status" value="1"/>
</dbReference>
<feature type="domain" description="ABC transporter" evidence="5">
    <location>
        <begin position="95"/>
        <end position="334"/>
    </location>
</feature>
<dbReference type="Proteomes" id="UP000593915">
    <property type="component" value="Chromosome"/>
</dbReference>
<comment type="similarity">
    <text evidence="1">Belongs to the ABC transporter superfamily.</text>
</comment>
<organism evidence="6 7">
    <name type="scientific">Treponema pedis</name>
    <dbReference type="NCBI Taxonomy" id="409322"/>
    <lineage>
        <taxon>Bacteria</taxon>
        <taxon>Pseudomonadati</taxon>
        <taxon>Spirochaetota</taxon>
        <taxon>Spirochaetia</taxon>
        <taxon>Spirochaetales</taxon>
        <taxon>Treponemataceae</taxon>
        <taxon>Treponema</taxon>
    </lineage>
</organism>
<evidence type="ECO:0000313" key="7">
    <source>
        <dbReference type="Proteomes" id="UP000593915"/>
    </source>
</evidence>
<dbReference type="GO" id="GO:0016887">
    <property type="term" value="F:ATP hydrolysis activity"/>
    <property type="evidence" value="ECO:0007669"/>
    <property type="project" value="InterPro"/>
</dbReference>
<name>A0A7S6WMW9_9SPIR</name>
<dbReference type="SMART" id="SM00382">
    <property type="entry name" value="AAA"/>
    <property type="match status" value="1"/>
</dbReference>
<keyword evidence="4 6" id="KW-0067">ATP-binding</keyword>
<dbReference type="PANTHER" id="PTHR43117">
    <property type="entry name" value="OSMOPROTECTANT IMPORT ATP-BINDING PROTEIN OSMV"/>
    <property type="match status" value="1"/>
</dbReference>
<dbReference type="PANTHER" id="PTHR43117:SF4">
    <property type="entry name" value="OSMOPROTECTANT IMPORT ATP-BINDING PROTEIN OSMV"/>
    <property type="match status" value="1"/>
</dbReference>
<evidence type="ECO:0000313" key="6">
    <source>
        <dbReference type="EMBL" id="QOW60093.1"/>
    </source>
</evidence>
<reference evidence="6 7" key="1">
    <citation type="submission" date="2020-09" db="EMBL/GenBank/DDBJ databases">
        <title>Characterization of Treponema spp. from bovine digital dermatitis in Korea.</title>
        <authorList>
            <person name="Espiritu H.M."/>
            <person name="Cho Y.I."/>
            <person name="Mamuad L."/>
        </authorList>
    </citation>
    <scope>NUCLEOTIDE SEQUENCE [LARGE SCALE GENOMIC DNA]</scope>
    <source>
        <strain evidence="6 7">KS1</strain>
    </source>
</reference>
<dbReference type="EMBL" id="CP061839">
    <property type="protein sequence ID" value="QOW60093.1"/>
    <property type="molecule type" value="Genomic_DNA"/>
</dbReference>